<dbReference type="EMBL" id="JAHRIQ010046772">
    <property type="protein sequence ID" value="MEQ2235897.1"/>
    <property type="molecule type" value="Genomic_DNA"/>
</dbReference>
<organism evidence="2 3">
    <name type="scientific">Ilyodon furcidens</name>
    <name type="common">goldbreast splitfin</name>
    <dbReference type="NCBI Taxonomy" id="33524"/>
    <lineage>
        <taxon>Eukaryota</taxon>
        <taxon>Metazoa</taxon>
        <taxon>Chordata</taxon>
        <taxon>Craniata</taxon>
        <taxon>Vertebrata</taxon>
        <taxon>Euteleostomi</taxon>
        <taxon>Actinopterygii</taxon>
        <taxon>Neopterygii</taxon>
        <taxon>Teleostei</taxon>
        <taxon>Neoteleostei</taxon>
        <taxon>Acanthomorphata</taxon>
        <taxon>Ovalentaria</taxon>
        <taxon>Atherinomorphae</taxon>
        <taxon>Cyprinodontiformes</taxon>
        <taxon>Goodeidae</taxon>
        <taxon>Ilyodon</taxon>
    </lineage>
</organism>
<comment type="caution">
    <text evidence="2">The sequence shown here is derived from an EMBL/GenBank/DDBJ whole genome shotgun (WGS) entry which is preliminary data.</text>
</comment>
<accession>A0ABV0TWR9</accession>
<evidence type="ECO:0000313" key="2">
    <source>
        <dbReference type="EMBL" id="MEQ2235897.1"/>
    </source>
</evidence>
<evidence type="ECO:0000313" key="3">
    <source>
        <dbReference type="Proteomes" id="UP001482620"/>
    </source>
</evidence>
<evidence type="ECO:0000256" key="1">
    <source>
        <dbReference type="SAM" id="MobiDB-lite"/>
    </source>
</evidence>
<protein>
    <submittedName>
        <fullName evidence="2">Uncharacterized protein</fullName>
    </submittedName>
</protein>
<keyword evidence="3" id="KW-1185">Reference proteome</keyword>
<reference evidence="2 3" key="1">
    <citation type="submission" date="2021-06" db="EMBL/GenBank/DDBJ databases">
        <authorList>
            <person name="Palmer J.M."/>
        </authorList>
    </citation>
    <scope>NUCLEOTIDE SEQUENCE [LARGE SCALE GENOMIC DNA]</scope>
    <source>
        <strain evidence="3">if_2019</strain>
        <tissue evidence="2">Muscle</tissue>
    </source>
</reference>
<feature type="region of interest" description="Disordered" evidence="1">
    <location>
        <begin position="20"/>
        <end position="50"/>
    </location>
</feature>
<gene>
    <name evidence="2" type="ORF">ILYODFUR_006875</name>
</gene>
<feature type="compositionally biased region" description="Basic and acidic residues" evidence="1">
    <location>
        <begin position="29"/>
        <end position="50"/>
    </location>
</feature>
<dbReference type="Proteomes" id="UP001482620">
    <property type="component" value="Unassembled WGS sequence"/>
</dbReference>
<name>A0ABV0TWR9_9TELE</name>
<sequence>MYSTVSLSSAEWCKVKNLKKGTSNSLKSGPEKKTTRELPERKHARDKRQEPSLLKLCSKWTYFQQSEKPTFH</sequence>
<proteinExistence type="predicted"/>